<dbReference type="PANTHER" id="PTHR38167:SF1">
    <property type="entry name" value="C2H2-TYPE DOMAIN-CONTAINING PROTEIN"/>
    <property type="match status" value="1"/>
</dbReference>
<dbReference type="GeneID" id="81373557"/>
<evidence type="ECO:0008006" key="4">
    <source>
        <dbReference type="Google" id="ProtNLM"/>
    </source>
</evidence>
<feature type="region of interest" description="Disordered" evidence="1">
    <location>
        <begin position="49"/>
        <end position="125"/>
    </location>
</feature>
<sequence>MADPVIDSSERLQDAITRLSTERLARLCKTLCEENPSARKFFRSRLFVEEEKVPGPQLPEPEYRRPFGHLPRPGPRFLEAHRNEDGEDGEDGEDEDDEDENEDDAEDEEDGDSVASEPAFKPGSLKRTRPRFAVCKNCEKEFDVAENTSESCTYHPGMSHDDNSHPDEDFFADHDEDCHGIIDTDEMREEYPDGFIYECCDHNGEEDPCIKDWHEPTDPEAAKRRLIQYGGGSDTSRIVASRQALLF</sequence>
<protein>
    <recommendedName>
        <fullName evidence="4">C2H2-type domain-containing protein</fullName>
    </recommendedName>
</protein>
<evidence type="ECO:0000313" key="3">
    <source>
        <dbReference type="Proteomes" id="UP001147747"/>
    </source>
</evidence>
<evidence type="ECO:0000313" key="2">
    <source>
        <dbReference type="EMBL" id="KAJ5387399.1"/>
    </source>
</evidence>
<dbReference type="PANTHER" id="PTHR38167">
    <property type="entry name" value="C2H2-TYPE DOMAIN-CONTAINING PROTEIN"/>
    <property type="match status" value="1"/>
</dbReference>
<proteinExistence type="predicted"/>
<dbReference type="Proteomes" id="UP001147747">
    <property type="component" value="Unassembled WGS sequence"/>
</dbReference>
<reference evidence="2" key="2">
    <citation type="journal article" date="2023" name="IMA Fungus">
        <title>Comparative genomic study of the Penicillium genus elucidates a diverse pangenome and 15 lateral gene transfer events.</title>
        <authorList>
            <person name="Petersen C."/>
            <person name="Sorensen T."/>
            <person name="Nielsen M.R."/>
            <person name="Sondergaard T.E."/>
            <person name="Sorensen J.L."/>
            <person name="Fitzpatrick D.A."/>
            <person name="Frisvad J.C."/>
            <person name="Nielsen K.L."/>
        </authorList>
    </citation>
    <scope>NUCLEOTIDE SEQUENCE</scope>
    <source>
        <strain evidence="2">IBT 29677</strain>
    </source>
</reference>
<dbReference type="RefSeq" id="XP_056485197.1">
    <property type="nucleotide sequence ID" value="XM_056634577.1"/>
</dbReference>
<dbReference type="AlphaFoldDB" id="A0A9W9VQH8"/>
<name>A0A9W9VQH8_9EURO</name>
<reference evidence="2" key="1">
    <citation type="submission" date="2022-12" db="EMBL/GenBank/DDBJ databases">
        <authorList>
            <person name="Petersen C."/>
        </authorList>
    </citation>
    <scope>NUCLEOTIDE SEQUENCE</scope>
    <source>
        <strain evidence="2">IBT 29677</strain>
    </source>
</reference>
<organism evidence="2 3">
    <name type="scientific">Penicillium cosmopolitanum</name>
    <dbReference type="NCBI Taxonomy" id="1131564"/>
    <lineage>
        <taxon>Eukaryota</taxon>
        <taxon>Fungi</taxon>
        <taxon>Dikarya</taxon>
        <taxon>Ascomycota</taxon>
        <taxon>Pezizomycotina</taxon>
        <taxon>Eurotiomycetes</taxon>
        <taxon>Eurotiomycetidae</taxon>
        <taxon>Eurotiales</taxon>
        <taxon>Aspergillaceae</taxon>
        <taxon>Penicillium</taxon>
    </lineage>
</organism>
<feature type="compositionally biased region" description="Acidic residues" evidence="1">
    <location>
        <begin position="85"/>
        <end position="112"/>
    </location>
</feature>
<accession>A0A9W9VQH8</accession>
<dbReference type="EMBL" id="JAPZBU010000009">
    <property type="protein sequence ID" value="KAJ5387399.1"/>
    <property type="molecule type" value="Genomic_DNA"/>
</dbReference>
<dbReference type="OrthoDB" id="5422613at2759"/>
<evidence type="ECO:0000256" key="1">
    <source>
        <dbReference type="SAM" id="MobiDB-lite"/>
    </source>
</evidence>
<comment type="caution">
    <text evidence="2">The sequence shown here is derived from an EMBL/GenBank/DDBJ whole genome shotgun (WGS) entry which is preliminary data.</text>
</comment>
<keyword evidence="3" id="KW-1185">Reference proteome</keyword>
<gene>
    <name evidence="2" type="ORF">N7509_009940</name>
</gene>